<dbReference type="EMBL" id="CAJVPT010001609">
    <property type="protein sequence ID" value="CAG8466069.1"/>
    <property type="molecule type" value="Genomic_DNA"/>
</dbReference>
<organism evidence="1 2">
    <name type="scientific">Acaulospora colombiana</name>
    <dbReference type="NCBI Taxonomy" id="27376"/>
    <lineage>
        <taxon>Eukaryota</taxon>
        <taxon>Fungi</taxon>
        <taxon>Fungi incertae sedis</taxon>
        <taxon>Mucoromycota</taxon>
        <taxon>Glomeromycotina</taxon>
        <taxon>Glomeromycetes</taxon>
        <taxon>Diversisporales</taxon>
        <taxon>Acaulosporaceae</taxon>
        <taxon>Acaulospora</taxon>
    </lineage>
</organism>
<name>A0ACA9KDQ5_9GLOM</name>
<gene>
    <name evidence="1" type="ORF">ACOLOM_LOCUS1382</name>
</gene>
<protein>
    <submittedName>
        <fullName evidence="1">4449_t:CDS:1</fullName>
    </submittedName>
</protein>
<evidence type="ECO:0000313" key="1">
    <source>
        <dbReference type="EMBL" id="CAG8466069.1"/>
    </source>
</evidence>
<accession>A0ACA9KDQ5</accession>
<evidence type="ECO:0000313" key="2">
    <source>
        <dbReference type="Proteomes" id="UP000789525"/>
    </source>
</evidence>
<comment type="caution">
    <text evidence="1">The sequence shown here is derived from an EMBL/GenBank/DDBJ whole genome shotgun (WGS) entry which is preliminary data.</text>
</comment>
<reference evidence="1" key="1">
    <citation type="submission" date="2021-06" db="EMBL/GenBank/DDBJ databases">
        <authorList>
            <person name="Kallberg Y."/>
            <person name="Tangrot J."/>
            <person name="Rosling A."/>
        </authorList>
    </citation>
    <scope>NUCLEOTIDE SEQUENCE</scope>
    <source>
        <strain evidence="1">CL356</strain>
    </source>
</reference>
<sequence>MSNVSQVRDFLKECNLTDYYDRFIAEGFDQLQSLFDVTEADLIAMDVKRGHRRREIATAKGISPDQPIFISPGDQSGLNSISNNIHLKTPHTPLTVDSATLESPQEGSRTLEDDEPSDPQHVQGSKCTKRKYRRHPKRDKNAPVKPLSAYVMFAHKVREEYRGKNIPFTEMAKIVGNRWKKIPPEEKKIIESNASKAKEEYQLALSTYKTTDNWKQYQEYLKEFKEKHNSNFRVPSGAHKRQKLGISLDVDTTTSSEYSSNQSSIGYHADNGSGNLSSGSSNSNSIENDTNHSPRRKSTHHGCLTHNYYNPTPYSSDSSASNSFVAPPSSVSQTNSTILDSLSAKDSGAHNSHGEKNISFSEDSSFSPDNFSTLNSAPAGENSEADELPVNR</sequence>
<dbReference type="Proteomes" id="UP000789525">
    <property type="component" value="Unassembled WGS sequence"/>
</dbReference>
<proteinExistence type="predicted"/>
<keyword evidence="2" id="KW-1185">Reference proteome</keyword>